<gene>
    <name evidence="1" type="primary">yqeG</name>
    <name evidence="1" type="ORF">R50_1425</name>
</gene>
<dbReference type="NCBIfam" id="TIGR01668">
    <property type="entry name" value="YqeG_hyp_ppase"/>
    <property type="match status" value="1"/>
</dbReference>
<dbReference type="CDD" id="cd16416">
    <property type="entry name" value="HAD_BsYqeG-like"/>
    <property type="match status" value="1"/>
</dbReference>
<sequence>MYTLLRPHLYVSSVFDIDFARLYRRGIRGLVVDLDNTLVPWNQREVTPAVAAWFRRARAAGLTCCIVSNNHDERVRGFAESVGAARIARAGKPRRRAFSRAMAAMQTHAGSTAVIGDQVFTDILGGNRLGLFTILVQPVAEHEFWGTRLLRRLEALVRRRLILGGGTPQSWGEG</sequence>
<dbReference type="Gene3D" id="3.40.50.1000">
    <property type="entry name" value="HAD superfamily/HAD-like"/>
    <property type="match status" value="1"/>
</dbReference>
<dbReference type="Pfam" id="PF13242">
    <property type="entry name" value="Hydrolase_like"/>
    <property type="match status" value="1"/>
</dbReference>
<proteinExistence type="predicted"/>
<keyword evidence="1" id="KW-0378">Hydrolase</keyword>
<evidence type="ECO:0000313" key="1">
    <source>
        <dbReference type="EMBL" id="CAB1128931.1"/>
    </source>
</evidence>
<dbReference type="Pfam" id="PF09419">
    <property type="entry name" value="PGP_phosphatase"/>
    <property type="match status" value="1"/>
</dbReference>
<protein>
    <submittedName>
        <fullName evidence="1">Phosphatase (Active on GMP and Glc-6-P)</fullName>
        <ecNumber evidence="1">3.1.3.-</ecNumber>
    </submittedName>
</protein>
<accession>A0A6F8ZG15</accession>
<dbReference type="GO" id="GO:0005737">
    <property type="term" value="C:cytoplasm"/>
    <property type="evidence" value="ECO:0007669"/>
    <property type="project" value="TreeGrafter"/>
</dbReference>
<dbReference type="SUPFAM" id="SSF56784">
    <property type="entry name" value="HAD-like"/>
    <property type="match status" value="1"/>
</dbReference>
<name>A0A6F8ZG15_9FIRM</name>
<dbReference type="InterPro" id="IPR006549">
    <property type="entry name" value="HAD-SF_hydro_IIIA"/>
</dbReference>
<dbReference type="PANTHER" id="PTHR19288:SF25">
    <property type="entry name" value="PHOSPHATIDYLGLYCEROPHOSPHATASE GEP4, MITOCHONDRIAL"/>
    <property type="match status" value="1"/>
</dbReference>
<dbReference type="InterPro" id="IPR023214">
    <property type="entry name" value="HAD_sf"/>
</dbReference>
<dbReference type="EMBL" id="LR778114">
    <property type="protein sequence ID" value="CAB1128931.1"/>
    <property type="molecule type" value="Genomic_DNA"/>
</dbReference>
<dbReference type="KEGG" id="hfv:R50_1425"/>
<dbReference type="GO" id="GO:0008962">
    <property type="term" value="F:phosphatidylglycerophosphatase activity"/>
    <property type="evidence" value="ECO:0007669"/>
    <property type="project" value="InterPro"/>
</dbReference>
<dbReference type="EC" id="3.1.3.-" evidence="1"/>
<dbReference type="Proteomes" id="UP000503399">
    <property type="component" value="Chromosome"/>
</dbReference>
<dbReference type="NCBIfam" id="TIGR01662">
    <property type="entry name" value="HAD-SF-IIIA"/>
    <property type="match status" value="1"/>
</dbReference>
<dbReference type="InterPro" id="IPR036412">
    <property type="entry name" value="HAD-like_sf"/>
</dbReference>
<dbReference type="PANTHER" id="PTHR19288">
    <property type="entry name" value="4-NITROPHENYLPHOSPHATASE-RELATED"/>
    <property type="match status" value="1"/>
</dbReference>
<keyword evidence="2" id="KW-1185">Reference proteome</keyword>
<dbReference type="InterPro" id="IPR027706">
    <property type="entry name" value="PGP_Pase"/>
</dbReference>
<organism evidence="1 2">
    <name type="scientific">Candidatus Hydrogenisulfobacillus filiaventi</name>
    <dbReference type="NCBI Taxonomy" id="2707344"/>
    <lineage>
        <taxon>Bacteria</taxon>
        <taxon>Bacillati</taxon>
        <taxon>Bacillota</taxon>
        <taxon>Clostridia</taxon>
        <taxon>Eubacteriales</taxon>
        <taxon>Clostridiales Family XVII. Incertae Sedis</taxon>
        <taxon>Candidatus Hydrogenisulfobacillus</taxon>
    </lineage>
</organism>
<reference evidence="1 2" key="1">
    <citation type="submission" date="2020-02" db="EMBL/GenBank/DDBJ databases">
        <authorList>
            <person name="Hogendoorn C."/>
        </authorList>
    </citation>
    <scope>NUCLEOTIDE SEQUENCE [LARGE SCALE GENOMIC DNA]</scope>
    <source>
        <strain evidence="1">R501</strain>
    </source>
</reference>
<dbReference type="InterPro" id="IPR010021">
    <property type="entry name" value="PGPP1/Gep4"/>
</dbReference>
<evidence type="ECO:0000313" key="2">
    <source>
        <dbReference type="Proteomes" id="UP000503399"/>
    </source>
</evidence>
<dbReference type="AlphaFoldDB" id="A0A6F8ZG15"/>